<dbReference type="GO" id="GO:0002949">
    <property type="term" value="P:tRNA threonylcarbamoyladenosine modification"/>
    <property type="evidence" value="ECO:0007669"/>
    <property type="project" value="TreeGrafter"/>
</dbReference>
<proteinExistence type="inferred from homology"/>
<evidence type="ECO:0000256" key="3">
    <source>
        <dbReference type="ARBA" id="ARBA00015316"/>
    </source>
</evidence>
<evidence type="ECO:0000256" key="5">
    <source>
        <dbReference type="ARBA" id="ARBA00022694"/>
    </source>
</evidence>
<comment type="subcellular location">
    <subcellularLocation>
        <location evidence="1">Nucleus</location>
    </subcellularLocation>
</comment>
<dbReference type="SUPFAM" id="SSF143870">
    <property type="entry name" value="PF0523-like"/>
    <property type="match status" value="1"/>
</dbReference>
<dbReference type="FunCoup" id="S8EZG9">
    <property type="interactions" value="183"/>
</dbReference>
<dbReference type="PANTHER" id="PTHR15840:SF10">
    <property type="entry name" value="EKC_KEOPS COMPLEX SUBUNIT TPRKB"/>
    <property type="match status" value="1"/>
</dbReference>
<evidence type="ECO:0000256" key="1">
    <source>
        <dbReference type="ARBA" id="ARBA00004123"/>
    </source>
</evidence>
<keyword evidence="5" id="KW-0819">tRNA processing</keyword>
<evidence type="ECO:0000256" key="2">
    <source>
        <dbReference type="ARBA" id="ARBA00005546"/>
    </source>
</evidence>
<dbReference type="Gene3D" id="3.30.2380.10">
    <property type="entry name" value="CGI121/TPRKB"/>
    <property type="match status" value="1"/>
</dbReference>
<comment type="function">
    <text evidence="7">Component of the EKC/KEOPS complex that is required for the formation of a threonylcarbamoyl group on adenosine at position 37 (t(6)A37) in tRNAs that read codons beginning with adenine. The complex is probably involved in the transfer of the threonylcarbamoyl moiety of threonylcarbamoyl-AMP (TC-AMP) to the N6 group of A37. CGI121 acts as an allosteric effector that regulates the t(6)A activity of the complex. The EKC/KEOPS complex also promotes both telomere uncapping and telomere elongation. The complex is required for efficient recruitment of transcriptional coactivators. CGI121 is not required for tRNA modification.</text>
</comment>
<dbReference type="AlphaFoldDB" id="S8EZG9"/>
<dbReference type="HOGENOM" id="CLU_065847_1_2_1"/>
<name>S8EZG9_FOMSC</name>
<dbReference type="Proteomes" id="UP000015241">
    <property type="component" value="Unassembled WGS sequence"/>
</dbReference>
<evidence type="ECO:0000313" key="10">
    <source>
        <dbReference type="Proteomes" id="UP000015241"/>
    </source>
</evidence>
<accession>S8EZG9</accession>
<dbReference type="InterPro" id="IPR036504">
    <property type="entry name" value="CGI121/TPRKB_sf"/>
</dbReference>
<evidence type="ECO:0000256" key="4">
    <source>
        <dbReference type="ARBA" id="ARBA00016009"/>
    </source>
</evidence>
<dbReference type="GO" id="GO:0005634">
    <property type="term" value="C:nucleus"/>
    <property type="evidence" value="ECO:0007669"/>
    <property type="project" value="UniProtKB-SubCell"/>
</dbReference>
<evidence type="ECO:0000256" key="6">
    <source>
        <dbReference type="ARBA" id="ARBA00023242"/>
    </source>
</evidence>
<dbReference type="EMBL" id="KE504217">
    <property type="protein sequence ID" value="EPS94995.1"/>
    <property type="molecule type" value="Genomic_DNA"/>
</dbReference>
<dbReference type="OrthoDB" id="329139at2759"/>
<organism evidence="9 10">
    <name type="scientific">Fomitopsis schrenkii</name>
    <name type="common">Brown rot fungus</name>
    <dbReference type="NCBI Taxonomy" id="2126942"/>
    <lineage>
        <taxon>Eukaryota</taxon>
        <taxon>Fungi</taxon>
        <taxon>Dikarya</taxon>
        <taxon>Basidiomycota</taxon>
        <taxon>Agaricomycotina</taxon>
        <taxon>Agaricomycetes</taxon>
        <taxon>Polyporales</taxon>
        <taxon>Fomitopsis</taxon>
    </lineage>
</organism>
<evidence type="ECO:0000256" key="7">
    <source>
        <dbReference type="ARBA" id="ARBA00025043"/>
    </source>
</evidence>
<dbReference type="STRING" id="743788.S8EZG9"/>
<evidence type="ECO:0000313" key="9">
    <source>
        <dbReference type="EMBL" id="EPS94995.1"/>
    </source>
</evidence>
<protein>
    <recommendedName>
        <fullName evidence="4">EKC/KEOPS complex subunit CGI121</fullName>
    </recommendedName>
    <alternativeName>
        <fullName evidence="3">EKC/KEOPS complex subunit cgi121</fullName>
    </alternativeName>
</protein>
<dbReference type="GO" id="GO:0000408">
    <property type="term" value="C:EKC/KEOPS complex"/>
    <property type="evidence" value="ECO:0007669"/>
    <property type="project" value="TreeGrafter"/>
</dbReference>
<gene>
    <name evidence="9" type="ORF">FOMPIDRAFT_1033083</name>
</gene>
<sequence length="200" mass="21749">METFHYAHLPDNLAHVHLALFHDVSNAAQIRQRIVRASQLEGPDGDKEREAVNFAFVDARLITSLLHLQTAVYQAILAAVRGALRTKTVHSEIIWALSPNNNITEAIRRFGVSDTTQSLLVARVGPSGGTSIEGHMKAVVTGNVLPLADLPKLTDWAIVKKYYKLNADPALKAPGLSQDQQQLIANDIIVSTVAMKSVAS</sequence>
<keyword evidence="6 8" id="KW-0539">Nucleus</keyword>
<evidence type="ECO:0000256" key="8">
    <source>
        <dbReference type="RuleBase" id="RU004398"/>
    </source>
</evidence>
<dbReference type="PANTHER" id="PTHR15840">
    <property type="entry name" value="CGI-121 FAMILY MEMBER"/>
    <property type="match status" value="1"/>
</dbReference>
<reference evidence="9 10" key="1">
    <citation type="journal article" date="2012" name="Science">
        <title>The Paleozoic origin of enzymatic lignin decomposition reconstructed from 31 fungal genomes.</title>
        <authorList>
            <person name="Floudas D."/>
            <person name="Binder M."/>
            <person name="Riley R."/>
            <person name="Barry K."/>
            <person name="Blanchette R.A."/>
            <person name="Henrissat B."/>
            <person name="Martinez A.T."/>
            <person name="Otillar R."/>
            <person name="Spatafora J.W."/>
            <person name="Yadav J.S."/>
            <person name="Aerts A."/>
            <person name="Benoit I."/>
            <person name="Boyd A."/>
            <person name="Carlson A."/>
            <person name="Copeland A."/>
            <person name="Coutinho P.M."/>
            <person name="de Vries R.P."/>
            <person name="Ferreira P."/>
            <person name="Findley K."/>
            <person name="Foster B."/>
            <person name="Gaskell J."/>
            <person name="Glotzer D."/>
            <person name="Gorecki P."/>
            <person name="Heitman J."/>
            <person name="Hesse C."/>
            <person name="Hori C."/>
            <person name="Igarashi K."/>
            <person name="Jurgens J.A."/>
            <person name="Kallen N."/>
            <person name="Kersten P."/>
            <person name="Kohler A."/>
            <person name="Kuees U."/>
            <person name="Kumar T.K.A."/>
            <person name="Kuo A."/>
            <person name="LaButti K."/>
            <person name="Larrondo L.F."/>
            <person name="Lindquist E."/>
            <person name="Ling A."/>
            <person name="Lombard V."/>
            <person name="Lucas S."/>
            <person name="Lundell T."/>
            <person name="Martin R."/>
            <person name="McLaughlin D.J."/>
            <person name="Morgenstern I."/>
            <person name="Morin E."/>
            <person name="Murat C."/>
            <person name="Nagy L.G."/>
            <person name="Nolan M."/>
            <person name="Ohm R.A."/>
            <person name="Patyshakuliyeva A."/>
            <person name="Rokas A."/>
            <person name="Ruiz-Duenas F.J."/>
            <person name="Sabat G."/>
            <person name="Salamov A."/>
            <person name="Samejima M."/>
            <person name="Schmutz J."/>
            <person name="Slot J.C."/>
            <person name="St John F."/>
            <person name="Stenlid J."/>
            <person name="Sun H."/>
            <person name="Sun S."/>
            <person name="Syed K."/>
            <person name="Tsang A."/>
            <person name="Wiebenga A."/>
            <person name="Young D."/>
            <person name="Pisabarro A."/>
            <person name="Eastwood D.C."/>
            <person name="Martin F."/>
            <person name="Cullen D."/>
            <person name="Grigoriev I.V."/>
            <person name="Hibbett D.S."/>
        </authorList>
    </citation>
    <scope>NUCLEOTIDE SEQUENCE</scope>
    <source>
        <strain evidence="10">FP-58527</strain>
    </source>
</reference>
<dbReference type="GO" id="GO:0005829">
    <property type="term" value="C:cytosol"/>
    <property type="evidence" value="ECO:0007669"/>
    <property type="project" value="TreeGrafter"/>
</dbReference>
<keyword evidence="10" id="KW-1185">Reference proteome</keyword>
<comment type="similarity">
    <text evidence="2 8">Belongs to the CGI121/TPRKB family.</text>
</comment>
<dbReference type="InParanoid" id="S8EZG9"/>
<dbReference type="Pfam" id="PF08617">
    <property type="entry name" value="CGI-121"/>
    <property type="match status" value="1"/>
</dbReference>
<dbReference type="eggNOG" id="KOG4066">
    <property type="taxonomic scope" value="Eukaryota"/>
</dbReference>
<dbReference type="InterPro" id="IPR013926">
    <property type="entry name" value="CGI121/TPRKB"/>
</dbReference>